<evidence type="ECO:0000256" key="3">
    <source>
        <dbReference type="ARBA" id="ARBA00022840"/>
    </source>
</evidence>
<dbReference type="Gene3D" id="3.30.1360.40">
    <property type="match status" value="1"/>
</dbReference>
<dbReference type="InterPro" id="IPR010016">
    <property type="entry name" value="PxpB"/>
</dbReference>
<dbReference type="RefSeq" id="WP_061854532.1">
    <property type="nucleotide sequence ID" value="NZ_LUGM01000002.1"/>
</dbReference>
<dbReference type="GO" id="GO:0005524">
    <property type="term" value="F:ATP binding"/>
    <property type="evidence" value="ECO:0007669"/>
    <property type="project" value="UniProtKB-KW"/>
</dbReference>
<evidence type="ECO:0000313" key="5">
    <source>
        <dbReference type="EMBL" id="KYH14351.1"/>
    </source>
</evidence>
<dbReference type="PANTHER" id="PTHR34698:SF2">
    <property type="entry name" value="5-OXOPROLINASE SUBUNIT B"/>
    <property type="match status" value="1"/>
</dbReference>
<dbReference type="SUPFAM" id="SSF50891">
    <property type="entry name" value="Cyclophilin-like"/>
    <property type="match status" value="1"/>
</dbReference>
<keyword evidence="2 5" id="KW-0378">Hydrolase</keyword>
<evidence type="ECO:0000259" key="4">
    <source>
        <dbReference type="SMART" id="SM00796"/>
    </source>
</evidence>
<dbReference type="PANTHER" id="PTHR34698">
    <property type="entry name" value="5-OXOPROLINASE SUBUNIT B"/>
    <property type="match status" value="1"/>
</dbReference>
<evidence type="ECO:0000256" key="2">
    <source>
        <dbReference type="ARBA" id="ARBA00022801"/>
    </source>
</evidence>
<keyword evidence="1" id="KW-0547">Nucleotide-binding</keyword>
<dbReference type="NCBIfam" id="TIGR00370">
    <property type="entry name" value="5-oxoprolinase subunit PxpB"/>
    <property type="match status" value="1"/>
</dbReference>
<protein>
    <submittedName>
        <fullName evidence="5">Allophanate hydrolase</fullName>
    </submittedName>
</protein>
<dbReference type="SUPFAM" id="SSF160467">
    <property type="entry name" value="PH0987 N-terminal domain-like"/>
    <property type="match status" value="1"/>
</dbReference>
<dbReference type="EMBL" id="LUGM01000002">
    <property type="protein sequence ID" value="KYH14351.1"/>
    <property type="molecule type" value="Genomic_DNA"/>
</dbReference>
<dbReference type="AlphaFoldDB" id="A0A151A4I8"/>
<evidence type="ECO:0000313" key="6">
    <source>
        <dbReference type="Proteomes" id="UP000075418"/>
    </source>
</evidence>
<dbReference type="Gene3D" id="2.40.100.10">
    <property type="entry name" value="Cyclophilin-like"/>
    <property type="match status" value="1"/>
</dbReference>
<dbReference type="SMART" id="SM00796">
    <property type="entry name" value="AHS1"/>
    <property type="match status" value="1"/>
</dbReference>
<dbReference type="InterPro" id="IPR003833">
    <property type="entry name" value="CT_C_D"/>
</dbReference>
<evidence type="ECO:0000256" key="1">
    <source>
        <dbReference type="ARBA" id="ARBA00022741"/>
    </source>
</evidence>
<dbReference type="InterPro" id="IPR029000">
    <property type="entry name" value="Cyclophilin-like_dom_sf"/>
</dbReference>
<accession>A0A151A4I8</accession>
<feature type="domain" description="Carboxyltransferase" evidence="4">
    <location>
        <begin position="1"/>
        <end position="204"/>
    </location>
</feature>
<organism evidence="5 6">
    <name type="scientific">Staphylococcus kloosii</name>
    <dbReference type="NCBI Taxonomy" id="29384"/>
    <lineage>
        <taxon>Bacteria</taxon>
        <taxon>Bacillati</taxon>
        <taxon>Bacillota</taxon>
        <taxon>Bacilli</taxon>
        <taxon>Bacillales</taxon>
        <taxon>Staphylococcaceae</taxon>
        <taxon>Staphylococcus</taxon>
    </lineage>
</organism>
<dbReference type="GO" id="GO:0016787">
    <property type="term" value="F:hydrolase activity"/>
    <property type="evidence" value="ECO:0007669"/>
    <property type="project" value="UniProtKB-KW"/>
</dbReference>
<gene>
    <name evidence="5" type="ORF">A0131_06125</name>
</gene>
<comment type="caution">
    <text evidence="5">The sequence shown here is derived from an EMBL/GenBank/DDBJ whole genome shotgun (WGS) entry which is preliminary data.</text>
</comment>
<name>A0A151A4I8_9STAP</name>
<reference evidence="5 6" key="1">
    <citation type="submission" date="2016-02" db="EMBL/GenBank/DDBJ databases">
        <title>Draft genome sequence of hydrocarbon degrading Staphylococcus saprophyticus Strain CNV2, isolated from crude-oil contaminated soil from Noonmati Oil Refinery, Guwahati, Assam, India.</title>
        <authorList>
            <person name="Mukherjee A."/>
            <person name="Chettri B."/>
            <person name="Langpoklakpam J."/>
            <person name="Singh A.K."/>
            <person name="Chattopadhyay D.J."/>
        </authorList>
    </citation>
    <scope>NUCLEOTIDE SEQUENCE [LARGE SCALE GENOMIC DNA]</scope>
    <source>
        <strain evidence="5 6">CNV2</strain>
    </source>
</reference>
<proteinExistence type="predicted"/>
<dbReference type="Proteomes" id="UP000075418">
    <property type="component" value="Unassembled WGS sequence"/>
</dbReference>
<sequence>METKILNEQTIIYYFENEISRTTFNKVQHVVTYIEEQQLTSILEIVPSYRSIMLTIDTTVDVPKTVIAQLNIEALDLNSISKEMEQTRTINIPVLYGDEHGPDLEEVAQHNDLSINEVVNIHSSNPYLIYLLGFMPGFPFLGGLSEKIHTPRRSEPRTKIPAGSVGIANNQTGLYPKQSPGGWQIIGQTPIDVFNINREPMCLYQPGDYIKFYSITQEEFEDIKKQQQNNTFDYERLVTIENGN</sequence>
<dbReference type="Pfam" id="PF02682">
    <property type="entry name" value="CT_C_D"/>
    <property type="match status" value="1"/>
</dbReference>
<keyword evidence="3" id="KW-0067">ATP-binding</keyword>